<dbReference type="EMBL" id="JARJCN010000026">
    <property type="protein sequence ID" value="KAJ7088365.1"/>
    <property type="molecule type" value="Genomic_DNA"/>
</dbReference>
<feature type="region of interest" description="Disordered" evidence="1">
    <location>
        <begin position="243"/>
        <end position="281"/>
    </location>
</feature>
<comment type="caution">
    <text evidence="2">The sequence shown here is derived from an EMBL/GenBank/DDBJ whole genome shotgun (WGS) entry which is preliminary data.</text>
</comment>
<feature type="compositionally biased region" description="Acidic residues" evidence="1">
    <location>
        <begin position="243"/>
        <end position="260"/>
    </location>
</feature>
<dbReference type="InterPro" id="IPR011333">
    <property type="entry name" value="SKP1/BTB/POZ_sf"/>
</dbReference>
<accession>A0AAD6U3S5</accession>
<proteinExistence type="predicted"/>
<protein>
    <submittedName>
        <fullName evidence="2">Uncharacterized protein</fullName>
    </submittedName>
</protein>
<dbReference type="AlphaFoldDB" id="A0AAD6U3S5"/>
<evidence type="ECO:0000313" key="3">
    <source>
        <dbReference type="Proteomes" id="UP001222325"/>
    </source>
</evidence>
<dbReference type="Proteomes" id="UP001222325">
    <property type="component" value="Unassembled WGS sequence"/>
</dbReference>
<name>A0AAD6U3S5_9AGAR</name>
<evidence type="ECO:0000256" key="1">
    <source>
        <dbReference type="SAM" id="MobiDB-lite"/>
    </source>
</evidence>
<gene>
    <name evidence="2" type="ORF">B0H15DRAFT_289261</name>
</gene>
<sequence length="454" mass="49913">MSLQQQTPDEWTPTGIKSTFWIVVPASTDPGPSPVCGLGWRFSCSANLDSSSTSTVFVGADGGTLPAWRIAVFFDPHLVSSAGYGRLSFSVDAPHLVIPKDANNTTTFTLPDKSRAREAQIATFIYIVDKTRKIVPPTVTITVKLPASLGLSIPRSIGQRLERTLIDTMHGKEVVDVKFYALTRRSAGYVGRPQGILAKASLLQGYSDSLDVLILGGGFTESRLVDLDEEQIDTELLEDYDYMSDSDLDDDEDGPDEEETSSLATPANSDNNASAVNADPFNTPLPWSAPATPVSLPHYTPTRRMGRVVVIRGTAFKTWKALLYYLYTSKLSFSTEFVTQAIQDEYEVPRSSAKSMFRLADKLGLDELKSLSLSSIRGRLTKENIIREVFCKFTSMYPEVQDIEVEFLLKNFKGLEGELNFVLEGLCKGDRPHCADVLRKIVAVGVDGSATTRH</sequence>
<evidence type="ECO:0000313" key="2">
    <source>
        <dbReference type="EMBL" id="KAJ7088365.1"/>
    </source>
</evidence>
<reference evidence="2" key="1">
    <citation type="submission" date="2023-03" db="EMBL/GenBank/DDBJ databases">
        <title>Massive genome expansion in bonnet fungi (Mycena s.s.) driven by repeated elements and novel gene families across ecological guilds.</title>
        <authorList>
            <consortium name="Lawrence Berkeley National Laboratory"/>
            <person name="Harder C.B."/>
            <person name="Miyauchi S."/>
            <person name="Viragh M."/>
            <person name="Kuo A."/>
            <person name="Thoen E."/>
            <person name="Andreopoulos B."/>
            <person name="Lu D."/>
            <person name="Skrede I."/>
            <person name="Drula E."/>
            <person name="Henrissat B."/>
            <person name="Morin E."/>
            <person name="Kohler A."/>
            <person name="Barry K."/>
            <person name="LaButti K."/>
            <person name="Morin E."/>
            <person name="Salamov A."/>
            <person name="Lipzen A."/>
            <person name="Mereny Z."/>
            <person name="Hegedus B."/>
            <person name="Baldrian P."/>
            <person name="Stursova M."/>
            <person name="Weitz H."/>
            <person name="Taylor A."/>
            <person name="Grigoriev I.V."/>
            <person name="Nagy L.G."/>
            <person name="Martin F."/>
            <person name="Kauserud H."/>
        </authorList>
    </citation>
    <scope>NUCLEOTIDE SEQUENCE</scope>
    <source>
        <strain evidence="2">CBHHK173m</strain>
    </source>
</reference>
<keyword evidence="3" id="KW-1185">Reference proteome</keyword>
<feature type="compositionally biased region" description="Low complexity" evidence="1">
    <location>
        <begin position="267"/>
        <end position="279"/>
    </location>
</feature>
<dbReference type="Gene3D" id="3.30.710.10">
    <property type="entry name" value="Potassium Channel Kv1.1, Chain A"/>
    <property type="match status" value="1"/>
</dbReference>
<organism evidence="2 3">
    <name type="scientific">Mycena belliarum</name>
    <dbReference type="NCBI Taxonomy" id="1033014"/>
    <lineage>
        <taxon>Eukaryota</taxon>
        <taxon>Fungi</taxon>
        <taxon>Dikarya</taxon>
        <taxon>Basidiomycota</taxon>
        <taxon>Agaricomycotina</taxon>
        <taxon>Agaricomycetes</taxon>
        <taxon>Agaricomycetidae</taxon>
        <taxon>Agaricales</taxon>
        <taxon>Marasmiineae</taxon>
        <taxon>Mycenaceae</taxon>
        <taxon>Mycena</taxon>
    </lineage>
</organism>